<gene>
    <name evidence="2" type="ORF">JX265_004412</name>
</gene>
<feature type="compositionally biased region" description="Basic and acidic residues" evidence="1">
    <location>
        <begin position="41"/>
        <end position="54"/>
    </location>
</feature>
<sequence>MAAAALMSPAPAYHPHGPSFPPSYSHQPPSGPMPGLISHGESSRRTSKDSEPSHRQSLPSISEMFSGKPTVYSPTTPTSMAGSQSLPPPPPPQQQPQPPSSFPSSASTRADPGPASQPLPPHFSQRPETTGPPGPVYQYDQRELSKAPEHNQRHSALSNPHAPPVYQPPPPGQLPPGQLPLSQAPPMSPRHMGPMPPFDPQRPPLHGEEEYGIQRRYDSNNLNRHFETWNYTDCLQRIAWSSRTICNFAEAYANIASEQHGGQPIPQRLPTEREVAEMLGNVDYLRKTIENVRDVVQHSIASEKAREGGKHKSSYDDDEVSMYGDGVKQHYGIGEVKKRRGVSAS</sequence>
<organism evidence="2 3">
    <name type="scientific">Neoarthrinium moseri</name>
    <dbReference type="NCBI Taxonomy" id="1658444"/>
    <lineage>
        <taxon>Eukaryota</taxon>
        <taxon>Fungi</taxon>
        <taxon>Dikarya</taxon>
        <taxon>Ascomycota</taxon>
        <taxon>Pezizomycotina</taxon>
        <taxon>Sordariomycetes</taxon>
        <taxon>Xylariomycetidae</taxon>
        <taxon>Amphisphaeriales</taxon>
        <taxon>Apiosporaceae</taxon>
        <taxon>Neoarthrinium</taxon>
    </lineage>
</organism>
<feature type="compositionally biased region" description="Basic and acidic residues" evidence="1">
    <location>
        <begin position="140"/>
        <end position="152"/>
    </location>
</feature>
<feature type="compositionally biased region" description="Basic and acidic residues" evidence="1">
    <location>
        <begin position="300"/>
        <end position="315"/>
    </location>
</feature>
<dbReference type="PRINTS" id="PR01217">
    <property type="entry name" value="PRICHEXTENSN"/>
</dbReference>
<proteinExistence type="predicted"/>
<name>A0A9Q0ASE6_9PEZI</name>
<dbReference type="EMBL" id="JAFIMR010000008">
    <property type="protein sequence ID" value="KAI1875354.1"/>
    <property type="molecule type" value="Genomic_DNA"/>
</dbReference>
<protein>
    <submittedName>
        <fullName evidence="2">Uncharacterized protein</fullName>
    </submittedName>
</protein>
<dbReference type="Proteomes" id="UP000829685">
    <property type="component" value="Unassembled WGS sequence"/>
</dbReference>
<evidence type="ECO:0000313" key="3">
    <source>
        <dbReference type="Proteomes" id="UP000829685"/>
    </source>
</evidence>
<feature type="region of interest" description="Disordered" evidence="1">
    <location>
        <begin position="300"/>
        <end position="325"/>
    </location>
</feature>
<feature type="compositionally biased region" description="Polar residues" evidence="1">
    <location>
        <begin position="72"/>
        <end position="82"/>
    </location>
</feature>
<feature type="compositionally biased region" description="Low complexity" evidence="1">
    <location>
        <begin position="1"/>
        <end position="11"/>
    </location>
</feature>
<feature type="compositionally biased region" description="Pro residues" evidence="1">
    <location>
        <begin position="86"/>
        <end position="101"/>
    </location>
</feature>
<dbReference type="AlphaFoldDB" id="A0A9Q0ASE6"/>
<comment type="caution">
    <text evidence="2">The sequence shown here is derived from an EMBL/GenBank/DDBJ whole genome shotgun (WGS) entry which is preliminary data.</text>
</comment>
<evidence type="ECO:0000256" key="1">
    <source>
        <dbReference type="SAM" id="MobiDB-lite"/>
    </source>
</evidence>
<accession>A0A9Q0ASE6</accession>
<reference evidence="2" key="1">
    <citation type="submission" date="2021-03" db="EMBL/GenBank/DDBJ databases">
        <title>Revisited historic fungal species revealed as producer of novel bioactive compounds through whole genome sequencing and comparative genomics.</title>
        <authorList>
            <person name="Vignolle G.A."/>
            <person name="Hochenegger N."/>
            <person name="Mach R.L."/>
            <person name="Mach-Aigner A.R."/>
            <person name="Javad Rahimi M."/>
            <person name="Salim K.A."/>
            <person name="Chan C.M."/>
            <person name="Lim L.B.L."/>
            <person name="Cai F."/>
            <person name="Druzhinina I.S."/>
            <person name="U'Ren J.M."/>
            <person name="Derntl C."/>
        </authorList>
    </citation>
    <scope>NUCLEOTIDE SEQUENCE</scope>
    <source>
        <strain evidence="2">TUCIM 5799</strain>
    </source>
</reference>
<keyword evidence="3" id="KW-1185">Reference proteome</keyword>
<feature type="region of interest" description="Disordered" evidence="1">
    <location>
        <begin position="1"/>
        <end position="198"/>
    </location>
</feature>
<feature type="compositionally biased region" description="Pro residues" evidence="1">
    <location>
        <begin position="161"/>
        <end position="178"/>
    </location>
</feature>
<evidence type="ECO:0000313" key="2">
    <source>
        <dbReference type="EMBL" id="KAI1875354.1"/>
    </source>
</evidence>
<dbReference type="OrthoDB" id="2162994at2759"/>